<evidence type="ECO:0000256" key="2">
    <source>
        <dbReference type="ARBA" id="ARBA00022723"/>
    </source>
</evidence>
<dbReference type="Proteomes" id="UP000219602">
    <property type="component" value="Chromosome 4"/>
</dbReference>
<evidence type="ECO:0008006" key="9">
    <source>
        <dbReference type="Google" id="ProtNLM"/>
    </source>
</evidence>
<dbReference type="PANTHER" id="PTHR46481:SF10">
    <property type="entry name" value="ZINC FINGER BED DOMAIN-CONTAINING PROTEIN 39"/>
    <property type="match status" value="1"/>
</dbReference>
<evidence type="ECO:0000313" key="7">
    <source>
        <dbReference type="EMBL" id="PCD44564.1"/>
    </source>
</evidence>
<dbReference type="PANTHER" id="PTHR46481">
    <property type="entry name" value="ZINC FINGER BED DOMAIN-CONTAINING PROTEIN 4"/>
    <property type="match status" value="1"/>
</dbReference>
<organism evidence="7 8">
    <name type="scientific">Fusarium oxysporum f. sp. radicis-cucumerinum</name>
    <dbReference type="NCBI Taxonomy" id="327505"/>
    <lineage>
        <taxon>Eukaryota</taxon>
        <taxon>Fungi</taxon>
        <taxon>Dikarya</taxon>
        <taxon>Ascomycota</taxon>
        <taxon>Pezizomycotina</taxon>
        <taxon>Sordariomycetes</taxon>
        <taxon>Hypocreomycetidae</taxon>
        <taxon>Hypocreales</taxon>
        <taxon>Nectriaceae</taxon>
        <taxon>Fusarium</taxon>
        <taxon>Fusarium oxysporum species complex</taxon>
    </lineage>
</organism>
<evidence type="ECO:0000256" key="5">
    <source>
        <dbReference type="ARBA" id="ARBA00023242"/>
    </source>
</evidence>
<keyword evidence="4" id="KW-0862">Zinc</keyword>
<evidence type="ECO:0000256" key="1">
    <source>
        <dbReference type="ARBA" id="ARBA00004123"/>
    </source>
</evidence>
<dbReference type="AlphaFoldDB" id="A0A2H3HYT8"/>
<evidence type="ECO:0000313" key="6">
    <source>
        <dbReference type="EMBL" id="PCD42028.1"/>
    </source>
</evidence>
<protein>
    <recommendedName>
        <fullName evidence="9">AC9 transposase</fullName>
    </recommendedName>
</protein>
<keyword evidence="2" id="KW-0479">Metal-binding</keyword>
<comment type="caution">
    <text evidence="7">The sequence shown here is derived from an EMBL/GenBank/DDBJ whole genome shotgun (WGS) entry which is preliminary data.</text>
</comment>
<dbReference type="InterPro" id="IPR052035">
    <property type="entry name" value="ZnF_BED_domain_contain"/>
</dbReference>
<reference evidence="7 8" key="3">
    <citation type="journal article" date="2017" name="Sci. Rep.">
        <title>A mobile pathogenicity chromosome in Fusarium oxysporum for infection of multiple cucurbit species.</title>
        <authorList>
            <person name="van Dam P."/>
            <person name="Fokkens L."/>
            <person name="Ayukawa Y."/>
            <person name="van der Gragt M."/>
            <person name="Ter Horst A."/>
            <person name="Brankovics B."/>
            <person name="Houterman P.M."/>
            <person name="Arie T."/>
            <person name="Rep M."/>
        </authorList>
    </citation>
    <scope>NUCLEOTIDE SEQUENCE [LARGE SCALE GENOMIC DNA]</scope>
    <source>
        <strain evidence="7 8">Forc016</strain>
    </source>
</reference>
<dbReference type="GO" id="GO:0005634">
    <property type="term" value="C:nucleus"/>
    <property type="evidence" value="ECO:0007669"/>
    <property type="project" value="UniProtKB-SubCell"/>
</dbReference>
<reference evidence="7 8" key="1">
    <citation type="journal article" date="2016" name="Environ. Microbiol.">
        <title>Effector profiles distinguish formae speciales of Fusarium oxysporum.</title>
        <authorList>
            <person name="van Dam P."/>
            <person name="Fokkens L."/>
            <person name="Schmidt S.M."/>
            <person name="Linmans J.H."/>
            <person name="Kistler H.C."/>
            <person name="Ma L.J."/>
            <person name="Rep M."/>
        </authorList>
    </citation>
    <scope>NUCLEOTIDE SEQUENCE [LARGE SCALE GENOMIC DNA]</scope>
    <source>
        <strain evidence="7 8">Forc016</strain>
    </source>
</reference>
<gene>
    <name evidence="7" type="ORF">AU210_000021</name>
    <name evidence="6" type="ORF">AU210_004564</name>
</gene>
<comment type="subcellular location">
    <subcellularLocation>
        <location evidence="1">Nucleus</location>
    </subcellularLocation>
</comment>
<keyword evidence="3" id="KW-0863">Zinc-finger</keyword>
<keyword evidence="5" id="KW-0539">Nucleus</keyword>
<reference evidence="7" key="2">
    <citation type="submission" date="2016-06" db="EMBL/GenBank/DDBJ databases">
        <authorList>
            <person name="Kjaerup R.B."/>
            <person name="Dalgaard T.S."/>
            <person name="Juul-Madsen H.R."/>
        </authorList>
    </citation>
    <scope>NUCLEOTIDE SEQUENCE</scope>
    <source>
        <strain evidence="7">Forc016</strain>
    </source>
</reference>
<proteinExistence type="predicted"/>
<evidence type="ECO:0000256" key="4">
    <source>
        <dbReference type="ARBA" id="ARBA00022833"/>
    </source>
</evidence>
<dbReference type="EMBL" id="MABQ02000001">
    <property type="protein sequence ID" value="PCD44564.1"/>
    <property type="molecule type" value="Genomic_DNA"/>
</dbReference>
<accession>A0A2H3HYT8</accession>
<sequence>MGRLLDDTYKSKKDEIKQELSDALTKIHLGFDLWTSPNRHAVMAVTAYFLDRQGKHQSRLLALRRQLGCHSGESLAVMLGQVVREWKIEDRVGTVISDNASLNDSCLVNFYGDLDAEMSLADVRTRRMRCYGHILNLVACAFLYGEDFESFEAELQVFDLLGRREDDL</sequence>
<dbReference type="GO" id="GO:0008270">
    <property type="term" value="F:zinc ion binding"/>
    <property type="evidence" value="ECO:0007669"/>
    <property type="project" value="UniProtKB-KW"/>
</dbReference>
<dbReference type="InterPro" id="IPR012337">
    <property type="entry name" value="RNaseH-like_sf"/>
</dbReference>
<dbReference type="EMBL" id="MABQ02000003">
    <property type="protein sequence ID" value="PCD42028.1"/>
    <property type="molecule type" value="Genomic_DNA"/>
</dbReference>
<evidence type="ECO:0000256" key="3">
    <source>
        <dbReference type="ARBA" id="ARBA00022771"/>
    </source>
</evidence>
<evidence type="ECO:0000313" key="8">
    <source>
        <dbReference type="Proteomes" id="UP000219602"/>
    </source>
</evidence>
<dbReference type="SUPFAM" id="SSF53098">
    <property type="entry name" value="Ribonuclease H-like"/>
    <property type="match status" value="1"/>
</dbReference>
<name>A0A2H3HYT8_FUSOX</name>
<dbReference type="Proteomes" id="UP000219602">
    <property type="component" value="Chromosome 1"/>
</dbReference>
<dbReference type="STRING" id="327505.A0A2H3HYT8"/>